<dbReference type="KEGG" id="eic:NT01EI_1029"/>
<proteinExistence type="predicted"/>
<sequence length="50" mass="5426">MSFTGGNVFTYYCYRYITSVVHGDRECRCRQGAAGLGGSVPEHVHGFPAA</sequence>
<dbReference type="AlphaFoldDB" id="C5BBL0"/>
<reference evidence="1 2" key="2">
    <citation type="journal article" date="2012" name="J. Bacteriol.">
        <title>Genome Sequence of Edwardsiella ictaluri 93-146, a Strain Associated with a Natural Channel Catfish Outbreak of Enteric Septicemia of Catfish.</title>
        <authorList>
            <person name="Williams M.L."/>
            <person name="Gillaspy A.F."/>
            <person name="Dyer D.W."/>
            <person name="Thune R.L."/>
            <person name="Waldbieser G.C."/>
            <person name="Schuster S.C."/>
            <person name="Gipson J."/>
            <person name="Zaitshik J."/>
            <person name="Landry C."/>
            <person name="Banes M.M."/>
            <person name="Lawrence M.L."/>
        </authorList>
    </citation>
    <scope>NUCLEOTIDE SEQUENCE [LARGE SCALE GENOMIC DNA]</scope>
    <source>
        <strain evidence="1 2">93-146</strain>
    </source>
</reference>
<gene>
    <name evidence="1" type="ordered locus">NT01EI_1029</name>
</gene>
<organism evidence="1 2">
    <name type="scientific">Edwardsiella ictaluri (strain 93-146)</name>
    <dbReference type="NCBI Taxonomy" id="634503"/>
    <lineage>
        <taxon>Bacteria</taxon>
        <taxon>Pseudomonadati</taxon>
        <taxon>Pseudomonadota</taxon>
        <taxon>Gammaproteobacteria</taxon>
        <taxon>Enterobacterales</taxon>
        <taxon>Hafniaceae</taxon>
        <taxon>Edwardsiella</taxon>
    </lineage>
</organism>
<name>C5BBL0_EDWI9</name>
<reference evidence="2" key="1">
    <citation type="submission" date="2009-03" db="EMBL/GenBank/DDBJ databases">
        <title>Complete genome sequence of Edwardsiella ictaluri 93-146.</title>
        <authorList>
            <person name="Williams M.L."/>
            <person name="Gillaspy A.F."/>
            <person name="Dyer D.W."/>
            <person name="Thune R.L."/>
            <person name="Waldbieser G.C."/>
            <person name="Schuster S.C."/>
            <person name="Gipson J."/>
            <person name="Zaitshik J."/>
            <person name="Landry C."/>
            <person name="Lawrence M.L."/>
        </authorList>
    </citation>
    <scope>NUCLEOTIDE SEQUENCE [LARGE SCALE GENOMIC DNA]</scope>
    <source>
        <strain evidence="2">93-146</strain>
    </source>
</reference>
<evidence type="ECO:0000313" key="2">
    <source>
        <dbReference type="Proteomes" id="UP000001485"/>
    </source>
</evidence>
<accession>C5BBL0</accession>
<evidence type="ECO:0000313" key="1">
    <source>
        <dbReference type="EMBL" id="ACR68241.1"/>
    </source>
</evidence>
<dbReference type="EMBL" id="CP001600">
    <property type="protein sequence ID" value="ACR68241.1"/>
    <property type="molecule type" value="Genomic_DNA"/>
</dbReference>
<dbReference type="Proteomes" id="UP000001485">
    <property type="component" value="Chromosome"/>
</dbReference>
<protein>
    <submittedName>
        <fullName evidence="1">Uncharacterized protein</fullName>
    </submittedName>
</protein>
<dbReference type="HOGENOM" id="CLU_3117312_0_0_6"/>